<evidence type="ECO:0000313" key="12">
    <source>
        <dbReference type="Proteomes" id="UP000217465"/>
    </source>
</evidence>
<evidence type="ECO:0000256" key="6">
    <source>
        <dbReference type="ARBA" id="ARBA00023136"/>
    </source>
</evidence>
<feature type="transmembrane region" description="Helical" evidence="8">
    <location>
        <begin position="27"/>
        <end position="46"/>
    </location>
</feature>
<dbReference type="InterPro" id="IPR050539">
    <property type="entry name" value="ThrE_Dicarb/AminoAcid_Exp"/>
</dbReference>
<evidence type="ECO:0000313" key="11">
    <source>
        <dbReference type="EMBL" id="PCH12369.1"/>
    </source>
</evidence>
<dbReference type="RefSeq" id="WP_003106883.1">
    <property type="nucleotide sequence ID" value="NZ_BAWT01000002.1"/>
</dbReference>
<dbReference type="Pfam" id="PF12821">
    <property type="entry name" value="ThrE_2"/>
    <property type="match status" value="1"/>
</dbReference>
<dbReference type="EMBL" id="JARQAG010000003">
    <property type="protein sequence ID" value="MDT2731401.1"/>
    <property type="molecule type" value="Genomic_DNA"/>
</dbReference>
<evidence type="ECO:0000256" key="5">
    <source>
        <dbReference type="ARBA" id="ARBA00022989"/>
    </source>
</evidence>
<keyword evidence="5 8" id="KW-1133">Transmembrane helix</keyword>
<protein>
    <submittedName>
        <fullName evidence="10">Threonine/serine exporter family protein</fullName>
    </submittedName>
</protein>
<evidence type="ECO:0000256" key="4">
    <source>
        <dbReference type="ARBA" id="ARBA00022692"/>
    </source>
</evidence>
<comment type="caution">
    <text evidence="11">The sequence shown here is derived from an EMBL/GenBank/DDBJ whole genome shotgun (WGS) entry which is preliminary data.</text>
</comment>
<feature type="transmembrane region" description="Helical" evidence="8">
    <location>
        <begin position="112"/>
        <end position="130"/>
    </location>
</feature>
<evidence type="ECO:0000256" key="1">
    <source>
        <dbReference type="ARBA" id="ARBA00004651"/>
    </source>
</evidence>
<dbReference type="Proteomes" id="UP000217465">
    <property type="component" value="Unassembled WGS sequence"/>
</dbReference>
<keyword evidence="4 8" id="KW-0812">Transmembrane</keyword>
<comment type="similarity">
    <text evidence="7">Belongs to the ThrE exporter (TC 2.A.79) family.</text>
</comment>
<reference evidence="11 12" key="1">
    <citation type="submission" date="2016-06" db="EMBL/GenBank/DDBJ databases">
        <authorList>
            <person name="Haines A.N."/>
            <person name="Council K.R."/>
        </authorList>
    </citation>
    <scope>NUCLEOTIDE SEQUENCE [LARGE SCALE GENOMIC DNA]</scope>
    <source>
        <strain evidence="11 12">SP158-29</strain>
    </source>
</reference>
<keyword evidence="3" id="KW-0997">Cell inner membrane</keyword>
<reference evidence="10" key="2">
    <citation type="submission" date="2023-03" db="EMBL/GenBank/DDBJ databases">
        <authorList>
            <person name="Shen W."/>
            <person name="Cai J."/>
        </authorList>
    </citation>
    <scope>NUCLEOTIDE SEQUENCE</scope>
    <source>
        <strain evidence="10">P82-2</strain>
    </source>
</reference>
<evidence type="ECO:0000313" key="10">
    <source>
        <dbReference type="EMBL" id="MDT2731401.1"/>
    </source>
</evidence>
<dbReference type="PANTHER" id="PTHR34390">
    <property type="entry name" value="UPF0442 PROTEIN YJJB-RELATED"/>
    <property type="match status" value="1"/>
</dbReference>
<dbReference type="GO" id="GO:0015744">
    <property type="term" value="P:succinate transport"/>
    <property type="evidence" value="ECO:0007669"/>
    <property type="project" value="TreeGrafter"/>
</dbReference>
<comment type="subcellular location">
    <subcellularLocation>
        <location evidence="1">Cell membrane</location>
        <topology evidence="1">Multi-pass membrane protein</topology>
    </subcellularLocation>
</comment>
<keyword evidence="6 8" id="KW-0472">Membrane</keyword>
<evidence type="ECO:0000256" key="7">
    <source>
        <dbReference type="ARBA" id="ARBA00034125"/>
    </source>
</evidence>
<evidence type="ECO:0000259" key="9">
    <source>
        <dbReference type="Pfam" id="PF12821"/>
    </source>
</evidence>
<dbReference type="GO" id="GO:0005886">
    <property type="term" value="C:plasma membrane"/>
    <property type="evidence" value="ECO:0007669"/>
    <property type="project" value="UniProtKB-SubCell"/>
</dbReference>
<dbReference type="PANTHER" id="PTHR34390:SF1">
    <property type="entry name" value="SUCCINATE TRANSPORTER SUBUNIT YJJB-RELATED"/>
    <property type="match status" value="1"/>
</dbReference>
<proteinExistence type="inferred from homology"/>
<feature type="transmembrane region" description="Helical" evidence="8">
    <location>
        <begin position="53"/>
        <end position="73"/>
    </location>
</feature>
<gene>
    <name evidence="11" type="ORF">A9Y57_01084</name>
    <name evidence="10" type="ORF">P7G31_03925</name>
</gene>
<keyword evidence="2" id="KW-1003">Cell membrane</keyword>
<dbReference type="EMBL" id="NSGR01000008">
    <property type="protein sequence ID" value="PCH12369.1"/>
    <property type="molecule type" value="Genomic_DNA"/>
</dbReference>
<accession>A0A0E2UA53</accession>
<dbReference type="Proteomes" id="UP001180515">
    <property type="component" value="Unassembled WGS sequence"/>
</dbReference>
<feature type="transmembrane region" description="Helical" evidence="8">
    <location>
        <begin position="79"/>
        <end position="100"/>
    </location>
</feature>
<name>A0A0E2UA53_9STRE</name>
<sequence length="149" mass="16345">MGMILQIIGAYVATVTSGVLLETPRHVAYQTGFIGAAGYWVYLLVLPHTQIGLATLCGGIVIAFMSQIAARILKSPVTVFYIPSYFPLVPGAGVYRIAYYYIQGNPSLSGKYFIESIFVSGAIALSVFLVDSFLEIYNFVKKEKLHINH</sequence>
<evidence type="ECO:0000256" key="3">
    <source>
        <dbReference type="ARBA" id="ARBA00022519"/>
    </source>
</evidence>
<dbReference type="AlphaFoldDB" id="A0A0E2UA53"/>
<feature type="domain" description="Threonine/Serine exporter ThrE" evidence="9">
    <location>
        <begin position="6"/>
        <end position="132"/>
    </location>
</feature>
<evidence type="ECO:0000256" key="2">
    <source>
        <dbReference type="ARBA" id="ARBA00022475"/>
    </source>
</evidence>
<organism evidence="11 12">
    <name type="scientific">Streptococcus parauberis</name>
    <dbReference type="NCBI Taxonomy" id="1348"/>
    <lineage>
        <taxon>Bacteria</taxon>
        <taxon>Bacillati</taxon>
        <taxon>Bacillota</taxon>
        <taxon>Bacilli</taxon>
        <taxon>Lactobacillales</taxon>
        <taxon>Streptococcaceae</taxon>
        <taxon>Streptococcus</taxon>
    </lineage>
</organism>
<dbReference type="InterPro" id="IPR024528">
    <property type="entry name" value="ThrE_2"/>
</dbReference>
<evidence type="ECO:0000256" key="8">
    <source>
        <dbReference type="SAM" id="Phobius"/>
    </source>
</evidence>